<evidence type="ECO:0000313" key="1">
    <source>
        <dbReference type="EMBL" id="GGI87315.1"/>
    </source>
</evidence>
<reference evidence="1" key="2">
    <citation type="journal article" date="2014" name="Int. J. Syst. Evol. Microbiol.">
        <title>Complete genome sequence of Corynebacterium casei LMG S-19264T (=DSM 44701T), isolated from a smear-ripened cheese.</title>
        <authorList>
            <consortium name="US DOE Joint Genome Institute (JGI-PGF)"/>
            <person name="Walter F."/>
            <person name="Albersmeier A."/>
            <person name="Kalinowski J."/>
            <person name="Ruckert C."/>
        </authorList>
    </citation>
    <scope>NUCLEOTIDE SEQUENCE</scope>
    <source>
        <strain evidence="1">CGMCC 1.8885</strain>
    </source>
</reference>
<evidence type="ECO:0000313" key="3">
    <source>
        <dbReference type="Proteomes" id="UP000630135"/>
    </source>
</evidence>
<dbReference type="EMBL" id="BMLZ01000018">
    <property type="protein sequence ID" value="GGP29998.1"/>
    <property type="molecule type" value="Genomic_DNA"/>
</dbReference>
<reference evidence="3" key="3">
    <citation type="journal article" date="2019" name="Int. J. Syst. Evol. Microbiol.">
        <title>The Global Catalogue of Microorganisms (GCM) 10K type strain sequencing project: providing services to taxonomists for standard genome sequencing and annotation.</title>
        <authorList>
            <consortium name="The Broad Institute Genomics Platform"/>
            <consortium name="The Broad Institute Genome Sequencing Center for Infectious Disease"/>
            <person name="Wu L."/>
            <person name="Ma J."/>
        </authorList>
    </citation>
    <scope>NUCLEOTIDE SEQUENCE [LARGE SCALE GENOMIC DNA]</scope>
    <source>
        <strain evidence="3">CGMCC 1.8884</strain>
    </source>
</reference>
<dbReference type="Proteomes" id="UP000630135">
    <property type="component" value="Unassembled WGS sequence"/>
</dbReference>
<dbReference type="RefSeq" id="WP_017869979.1">
    <property type="nucleotide sequence ID" value="NZ_BMLZ01000018.1"/>
</dbReference>
<reference evidence="2" key="1">
    <citation type="journal article" date="2014" name="Int. J. Syst. Evol. Microbiol.">
        <title>Complete genome of a new Firmicutes species belonging to the dominant human colonic microbiota ('Ruminococcus bicirculans') reveals two chromosomes and a selective capacity to utilize plant glucans.</title>
        <authorList>
            <consortium name="NISC Comparative Sequencing Program"/>
            <person name="Wegmann U."/>
            <person name="Louis P."/>
            <person name="Goesmann A."/>
            <person name="Henrissat B."/>
            <person name="Duncan S.H."/>
            <person name="Flint H.J."/>
        </authorList>
    </citation>
    <scope>NUCLEOTIDE SEQUENCE</scope>
    <source>
        <strain evidence="2">CGMCC 1.8884</strain>
    </source>
</reference>
<dbReference type="AlphaFoldDB" id="A0AAV4KBQ1"/>
<evidence type="ECO:0000313" key="2">
    <source>
        <dbReference type="EMBL" id="GGP29998.1"/>
    </source>
</evidence>
<reference evidence="1" key="4">
    <citation type="submission" date="2023-08" db="EMBL/GenBank/DDBJ databases">
        <authorList>
            <person name="Sun Q."/>
            <person name="Zhou Y."/>
        </authorList>
    </citation>
    <scope>NUCLEOTIDE SEQUENCE</scope>
    <source>
        <strain evidence="2">CGMCC 1.8884</strain>
        <strain evidence="1">CGMCC 1.8885</strain>
    </source>
</reference>
<comment type="caution">
    <text evidence="1">The sequence shown here is derived from an EMBL/GenBank/DDBJ whole genome shotgun (WGS) entry which is preliminary data.</text>
</comment>
<dbReference type="EMBL" id="BMMA01000022">
    <property type="protein sequence ID" value="GGI87315.1"/>
    <property type="molecule type" value="Genomic_DNA"/>
</dbReference>
<proteinExistence type="predicted"/>
<accession>A0AAV4KBQ1</accession>
<protein>
    <submittedName>
        <fullName evidence="1">Uncharacterized protein</fullName>
    </submittedName>
</protein>
<evidence type="ECO:0000313" key="4">
    <source>
        <dbReference type="Proteomes" id="UP000652720"/>
    </source>
</evidence>
<organism evidence="1 4">
    <name type="scientific">Deinococcus wulumuqiensis</name>
    <dbReference type="NCBI Taxonomy" id="980427"/>
    <lineage>
        <taxon>Bacteria</taxon>
        <taxon>Thermotogati</taxon>
        <taxon>Deinococcota</taxon>
        <taxon>Deinococci</taxon>
        <taxon>Deinococcales</taxon>
        <taxon>Deinococcaceae</taxon>
        <taxon>Deinococcus</taxon>
    </lineage>
</organism>
<sequence>MPKTINPPAYWTDTIEVPRDGEGIDAADLELPVGDTLGNTKFLRQALIDLSREVASLRAAQTSFVLTAPASLTAEPGRTYPVAVGVNRQSGFTGAVDLDVQNLPAGVSATFDPDPASGSSSTLTLKAGVDAVPGRYDVLLTGSSGGVSSGSKVLLTVTAASLAPRFDMTTAGSAVVDRAAGKTATLPIDITRQGGFADAIQLSLVAPPSGISGTFSANPITGAATNQPAASTLTLAVGESVPAGTYSINVRAASGNLVVTRAVSLTVTAQAQAGALNFYVSSFVLDDTSGALLGGGATLQIAREGGFTGPVLVRVSDPLAYGPVVLIDGQPWQATILGDTARVTLDWSGRGYDGGENAMRRIGAASIVPMTFSDGYSKNWYYTLLFSGAQDGQPVMSLLPGLGPVPLVRGRDIQVRWTAG</sequence>
<gene>
    <name evidence="2" type="ORF">GCM10008021_16490</name>
    <name evidence="1" type="ORF">GCM10010914_22250</name>
</gene>
<name>A0AAV4KBQ1_9DEIO</name>
<dbReference type="GeneID" id="59164423"/>
<keyword evidence="3" id="KW-1185">Reference proteome</keyword>
<dbReference type="Proteomes" id="UP000652720">
    <property type="component" value="Unassembled WGS sequence"/>
</dbReference>